<dbReference type="Pfam" id="PF00561">
    <property type="entry name" value="Abhydrolase_1"/>
    <property type="match status" value="1"/>
</dbReference>
<dbReference type="GO" id="GO:0004601">
    <property type="term" value="F:peroxidase activity"/>
    <property type="evidence" value="ECO:0007669"/>
    <property type="project" value="UniProtKB-KW"/>
</dbReference>
<keyword evidence="3" id="KW-1185">Reference proteome</keyword>
<keyword evidence="2" id="KW-0560">Oxidoreductase</keyword>
<dbReference type="Gene3D" id="3.40.50.1820">
    <property type="entry name" value="alpha/beta hydrolase"/>
    <property type="match status" value="1"/>
</dbReference>
<dbReference type="EMBL" id="BNCD01000013">
    <property type="protein sequence ID" value="GHH82796.1"/>
    <property type="molecule type" value="Genomic_DNA"/>
</dbReference>
<evidence type="ECO:0000313" key="3">
    <source>
        <dbReference type="Proteomes" id="UP000603708"/>
    </source>
</evidence>
<reference evidence="2" key="2">
    <citation type="submission" date="2020-09" db="EMBL/GenBank/DDBJ databases">
        <authorList>
            <person name="Sun Q."/>
            <person name="Ohkuma M."/>
        </authorList>
    </citation>
    <scope>NUCLEOTIDE SEQUENCE</scope>
    <source>
        <strain evidence="2">JCM 5069</strain>
    </source>
</reference>
<dbReference type="PANTHER" id="PTHR43433:SF5">
    <property type="entry name" value="AB HYDROLASE-1 DOMAIN-CONTAINING PROTEIN"/>
    <property type="match status" value="1"/>
</dbReference>
<dbReference type="Proteomes" id="UP000603708">
    <property type="component" value="Unassembled WGS sequence"/>
</dbReference>
<dbReference type="RefSeq" id="WP_189934555.1">
    <property type="nucleotide sequence ID" value="NZ_BNCD01000013.1"/>
</dbReference>
<dbReference type="InterPro" id="IPR029058">
    <property type="entry name" value="AB_hydrolase_fold"/>
</dbReference>
<organism evidence="2 3">
    <name type="scientific">Streptomyces sulfonofaciens</name>
    <dbReference type="NCBI Taxonomy" id="68272"/>
    <lineage>
        <taxon>Bacteria</taxon>
        <taxon>Bacillati</taxon>
        <taxon>Actinomycetota</taxon>
        <taxon>Actinomycetes</taxon>
        <taxon>Kitasatosporales</taxon>
        <taxon>Streptomycetaceae</taxon>
        <taxon>Streptomyces</taxon>
    </lineage>
</organism>
<feature type="domain" description="AB hydrolase-1" evidence="1">
    <location>
        <begin position="43"/>
        <end position="277"/>
    </location>
</feature>
<dbReference type="InterPro" id="IPR050471">
    <property type="entry name" value="AB_hydrolase"/>
</dbReference>
<evidence type="ECO:0000259" key="1">
    <source>
        <dbReference type="Pfam" id="PF00561"/>
    </source>
</evidence>
<dbReference type="PRINTS" id="PR00111">
    <property type="entry name" value="ABHYDROLASE"/>
</dbReference>
<dbReference type="InterPro" id="IPR000073">
    <property type="entry name" value="AB_hydrolase_1"/>
</dbReference>
<dbReference type="PANTHER" id="PTHR43433">
    <property type="entry name" value="HYDROLASE, ALPHA/BETA FOLD FAMILY PROTEIN"/>
    <property type="match status" value="1"/>
</dbReference>
<comment type="caution">
    <text evidence="2">The sequence shown here is derived from an EMBL/GenBank/DDBJ whole genome shotgun (WGS) entry which is preliminary data.</text>
</comment>
<name>A0A919L4W0_9ACTN</name>
<gene>
    <name evidence="2" type="ORF">GCM10018793_43290</name>
</gene>
<dbReference type="SUPFAM" id="SSF53474">
    <property type="entry name" value="alpha/beta-Hydrolases"/>
    <property type="match status" value="1"/>
</dbReference>
<keyword evidence="2" id="KW-0575">Peroxidase</keyword>
<proteinExistence type="predicted"/>
<accession>A0A919L4W0</accession>
<reference evidence="2" key="1">
    <citation type="journal article" date="2014" name="Int. J. Syst. Evol. Microbiol.">
        <title>Complete genome sequence of Corynebacterium casei LMG S-19264T (=DSM 44701T), isolated from a smear-ripened cheese.</title>
        <authorList>
            <consortium name="US DOE Joint Genome Institute (JGI-PGF)"/>
            <person name="Walter F."/>
            <person name="Albersmeier A."/>
            <person name="Kalinowski J."/>
            <person name="Ruckert C."/>
        </authorList>
    </citation>
    <scope>NUCLEOTIDE SEQUENCE</scope>
    <source>
        <strain evidence="2">JCM 5069</strain>
    </source>
</reference>
<protein>
    <submittedName>
        <fullName evidence="2">Peroxidase</fullName>
    </submittedName>
</protein>
<dbReference type="AlphaFoldDB" id="A0A919L4W0"/>
<evidence type="ECO:0000313" key="2">
    <source>
        <dbReference type="EMBL" id="GHH82796.1"/>
    </source>
</evidence>
<sequence length="293" mass="31990">MPSTETGDGQHTAVTAPTLHLEVEGISYAYRKLGPATPEDATPLVFLQRFRGTLDDWDPAFVDAMASTRTVVLFSDAAVGSSGGRPARTVDEKSDNAAAFIRALGFSRADVLGFSMGGFVAQAIAIREPDLVRKVVLVGTGPGGNPETEPHTDIVFEIAAHQVYDFEDTRYLFFSEGRDVETRESMERIASRVSREPAVRAESDVTQAMVDLIFAFMSGESGHHKLLGRLRQPTLIISGDNDPFFPVKNQWLLHREISDARLAVYPLAGHAPHHQHPQAVAEQVRSFLDAAHG</sequence>